<evidence type="ECO:0000256" key="2">
    <source>
        <dbReference type="ARBA" id="ARBA00009679"/>
    </source>
</evidence>
<name>A0AAV3YR09_9GAST</name>
<feature type="compositionally biased region" description="Basic and acidic residues" evidence="8">
    <location>
        <begin position="119"/>
        <end position="129"/>
    </location>
</feature>
<sequence length="1126" mass="126889">MDQSQSSDDECLDLEALEALLYEDDKNDDLLSVSTKSFHEDDAPKADAKSVEDFLNAASDSDEDEKRPKQSLSSMDQRRAPSSCGEETNFRDLKVIPPKGMQASERKTNHASRNLSPKNEGENSVDKSPNKQIHAQSDPTTKALQEEMAKMQQKMLELQKLLETRSPNLISESKQTSENSEKHKIAHESSKTKSVDVSNRVLKPNTCSKKIFQEQLVKQPSKKENENVDNQRKLKLIDETGDSPFFDRPPVSSLSKKDKEGNDIKHNKKGQDKKRMERALFGDSDSDWEDMDGEDKRILSDEGLELKRIMNSREKARVAHKPKFGTTDLGRGATQSWARYYSETEADKNKSKKKEHEKKVKNLLHCKSSSSDQTNSNCAVAEEEQSVTEAYSNIRIVNPLISSSLMKMRMEGRKMIGIPRIHLKMKTQDVQGDWVTIGVVVGKSDPKTSSSGKPYSIWKLNDLEDLDNSVSFFLFGEVHKQLWKTDLGTVIGVLNPSIMDAMEKNAGEPAFTIKNPSQMMVMGRSKDLSWCTSRTKGGNKCCKFINKRLGEFCAYHVQAAYRKTSAARLELHGSITGIRPKSFEKKIFAKDCAYTYGGQTFVPNSRLDSGKTKKGVTLSKLQRSMTEGRYQKVNTLSIHNVKPQHSPLTKASGKIQEDSNDTFLDMISVPSAGSMNFVAHLKNQEGTPGSGSGTSLNVPGASGPVQSISAKELMKKHEQEMKQKRLAHKRCRSGVETHDPLQLRPQLGKGLSQNQEIVLDVGNRAAGKADVAKLKAIAAVKQMGGLEKLDPNAVKSVGKKIQEKVKKRVEDDCAVRIENEISPFQIIKRGVRQGCVLSPDLFNLYSETILRNLDEYPGIRIGGRIINNLRYADDTVLIAENKEDLQKLIDIAATESKRMGLELNNKKTEIMVISWKSNLNADLFVDGTKLKQRDSFRYLGTIITQDGKSHTEIKARIAQAKTNFQKMKPLLTNNKITITTRKRALQCYIEPILMYGCEAWTITKEIQKKIEAAEMWFFRRMLRVPWTARKTNEEVLKETESTRSLMSRIRRRQAKFVGHIMRREGLENLVTTGRMEGKKSRGRQREKMLDGMTSWMGTKRVTDALSESWDRESWKDMIANAKGQGT</sequence>
<proteinExistence type="inferred from homology"/>
<evidence type="ECO:0000259" key="9">
    <source>
        <dbReference type="PROSITE" id="PS50878"/>
    </source>
</evidence>
<feature type="compositionally biased region" description="Polar residues" evidence="8">
    <location>
        <begin position="130"/>
        <end position="143"/>
    </location>
</feature>
<organism evidence="10 11">
    <name type="scientific">Plakobranchus ocellatus</name>
    <dbReference type="NCBI Taxonomy" id="259542"/>
    <lineage>
        <taxon>Eukaryota</taxon>
        <taxon>Metazoa</taxon>
        <taxon>Spiralia</taxon>
        <taxon>Lophotrochozoa</taxon>
        <taxon>Mollusca</taxon>
        <taxon>Gastropoda</taxon>
        <taxon>Heterobranchia</taxon>
        <taxon>Euthyneura</taxon>
        <taxon>Panpulmonata</taxon>
        <taxon>Sacoglossa</taxon>
        <taxon>Placobranchoidea</taxon>
        <taxon>Plakobranchidae</taxon>
        <taxon>Plakobranchus</taxon>
    </lineage>
</organism>
<dbReference type="Pfam" id="PF22379">
    <property type="entry name" value="OB_MCM10"/>
    <property type="match status" value="1"/>
</dbReference>
<dbReference type="Gene3D" id="2.40.50.140">
    <property type="entry name" value="Nucleic acid-binding proteins"/>
    <property type="match status" value="1"/>
</dbReference>
<keyword evidence="5" id="KW-0863">Zinc-finger</keyword>
<dbReference type="AlphaFoldDB" id="A0AAV3YR09"/>
<feature type="compositionally biased region" description="Basic and acidic residues" evidence="8">
    <location>
        <begin position="255"/>
        <end position="280"/>
    </location>
</feature>
<feature type="compositionally biased region" description="Basic and acidic residues" evidence="8">
    <location>
        <begin position="179"/>
        <end position="194"/>
    </location>
</feature>
<keyword evidence="11" id="KW-1185">Reference proteome</keyword>
<dbReference type="Pfam" id="PF00078">
    <property type="entry name" value="RVT_1"/>
    <property type="match status" value="1"/>
</dbReference>
<evidence type="ECO:0000256" key="5">
    <source>
        <dbReference type="ARBA" id="ARBA00022771"/>
    </source>
</evidence>
<dbReference type="GO" id="GO:0003697">
    <property type="term" value="F:single-stranded DNA binding"/>
    <property type="evidence" value="ECO:0007669"/>
    <property type="project" value="InterPro"/>
</dbReference>
<accession>A0AAV3YR09</accession>
<feature type="domain" description="Reverse transcriptase" evidence="9">
    <location>
        <begin position="679"/>
        <end position="943"/>
    </location>
</feature>
<keyword evidence="4" id="KW-0479">Metal-binding</keyword>
<dbReference type="InterPro" id="IPR040184">
    <property type="entry name" value="Mcm10"/>
</dbReference>
<dbReference type="Proteomes" id="UP000735302">
    <property type="component" value="Unassembled WGS sequence"/>
</dbReference>
<dbReference type="PANTHER" id="PTHR13454">
    <property type="entry name" value="PROTEIN MCM10 HOMOLOG"/>
    <property type="match status" value="1"/>
</dbReference>
<evidence type="ECO:0000256" key="8">
    <source>
        <dbReference type="SAM" id="MobiDB-lite"/>
    </source>
</evidence>
<dbReference type="InterPro" id="IPR043502">
    <property type="entry name" value="DNA/RNA_pol_sf"/>
</dbReference>
<comment type="subcellular location">
    <subcellularLocation>
        <location evidence="1">Nucleus</location>
    </subcellularLocation>
</comment>
<dbReference type="EMBL" id="BLXT01001319">
    <property type="protein sequence ID" value="GFN84513.1"/>
    <property type="molecule type" value="Genomic_DNA"/>
</dbReference>
<feature type="compositionally biased region" description="Basic and acidic residues" evidence="8">
    <location>
        <begin position="221"/>
        <end position="238"/>
    </location>
</feature>
<evidence type="ECO:0000256" key="1">
    <source>
        <dbReference type="ARBA" id="ARBA00004123"/>
    </source>
</evidence>
<keyword evidence="3" id="KW-0235">DNA replication</keyword>
<dbReference type="GO" id="GO:0003688">
    <property type="term" value="F:DNA replication origin binding"/>
    <property type="evidence" value="ECO:0007669"/>
    <property type="project" value="TreeGrafter"/>
</dbReference>
<dbReference type="InterPro" id="IPR015408">
    <property type="entry name" value="Znf_Mcm10/DnaG"/>
</dbReference>
<dbReference type="Pfam" id="PF09329">
    <property type="entry name" value="zf-primase"/>
    <property type="match status" value="1"/>
</dbReference>
<dbReference type="GO" id="GO:0043596">
    <property type="term" value="C:nuclear replication fork"/>
    <property type="evidence" value="ECO:0007669"/>
    <property type="project" value="TreeGrafter"/>
</dbReference>
<evidence type="ECO:0000256" key="6">
    <source>
        <dbReference type="ARBA" id="ARBA00022833"/>
    </source>
</evidence>
<dbReference type="InterPro" id="IPR000477">
    <property type="entry name" value="RT_dom"/>
</dbReference>
<dbReference type="InterPro" id="IPR055065">
    <property type="entry name" value="OB_MCM10"/>
</dbReference>
<dbReference type="FunFam" id="2.40.50.140:FF:000174">
    <property type="entry name" value="DNA replication licensing factor mcm10"/>
    <property type="match status" value="1"/>
</dbReference>
<dbReference type="GO" id="GO:0006270">
    <property type="term" value="P:DNA replication initiation"/>
    <property type="evidence" value="ECO:0007669"/>
    <property type="project" value="InterPro"/>
</dbReference>
<dbReference type="PANTHER" id="PTHR13454:SF11">
    <property type="entry name" value="PROTEIN MCM10 HOMOLOG"/>
    <property type="match status" value="1"/>
</dbReference>
<dbReference type="InterPro" id="IPR012340">
    <property type="entry name" value="NA-bd_OB-fold"/>
</dbReference>
<gene>
    <name evidence="10" type="ORF">PoB_001101900</name>
</gene>
<dbReference type="CDD" id="cd01650">
    <property type="entry name" value="RT_nLTR_like"/>
    <property type="match status" value="1"/>
</dbReference>
<dbReference type="SUPFAM" id="SSF56672">
    <property type="entry name" value="DNA/RNA polymerases"/>
    <property type="match status" value="1"/>
</dbReference>
<keyword evidence="6" id="KW-0862">Zinc</keyword>
<comment type="caution">
    <text evidence="10">The sequence shown here is derived from an EMBL/GenBank/DDBJ whole genome shotgun (WGS) entry which is preliminary data.</text>
</comment>
<evidence type="ECO:0000256" key="7">
    <source>
        <dbReference type="ARBA" id="ARBA00023242"/>
    </source>
</evidence>
<evidence type="ECO:0000256" key="4">
    <source>
        <dbReference type="ARBA" id="ARBA00022723"/>
    </source>
</evidence>
<dbReference type="PROSITE" id="PS50878">
    <property type="entry name" value="RT_POL"/>
    <property type="match status" value="1"/>
</dbReference>
<feature type="compositionally biased region" description="Low complexity" evidence="8">
    <location>
        <begin position="150"/>
        <end position="161"/>
    </location>
</feature>
<feature type="compositionally biased region" description="Basic and acidic residues" evidence="8">
    <location>
        <begin position="37"/>
        <end position="52"/>
    </location>
</feature>
<dbReference type="GO" id="GO:0008270">
    <property type="term" value="F:zinc ion binding"/>
    <property type="evidence" value="ECO:0007669"/>
    <property type="project" value="UniProtKB-KW"/>
</dbReference>
<protein>
    <submittedName>
        <fullName evidence="10">Mcm10-like protein</fullName>
    </submittedName>
</protein>
<comment type="similarity">
    <text evidence="2">Belongs to the MCM10 family.</text>
</comment>
<feature type="compositionally biased region" description="Polar residues" evidence="8">
    <location>
        <begin position="165"/>
        <end position="178"/>
    </location>
</feature>
<feature type="region of interest" description="Disordered" evidence="8">
    <location>
        <begin position="216"/>
        <end position="294"/>
    </location>
</feature>
<evidence type="ECO:0000313" key="11">
    <source>
        <dbReference type="Proteomes" id="UP000735302"/>
    </source>
</evidence>
<reference evidence="10 11" key="1">
    <citation type="journal article" date="2021" name="Elife">
        <title>Chloroplast acquisition without the gene transfer in kleptoplastic sea slugs, Plakobranchus ocellatus.</title>
        <authorList>
            <person name="Maeda T."/>
            <person name="Takahashi S."/>
            <person name="Yoshida T."/>
            <person name="Shimamura S."/>
            <person name="Takaki Y."/>
            <person name="Nagai Y."/>
            <person name="Toyoda A."/>
            <person name="Suzuki Y."/>
            <person name="Arimoto A."/>
            <person name="Ishii H."/>
            <person name="Satoh N."/>
            <person name="Nishiyama T."/>
            <person name="Hasebe M."/>
            <person name="Maruyama T."/>
            <person name="Minagawa J."/>
            <person name="Obokata J."/>
            <person name="Shigenobu S."/>
        </authorList>
    </citation>
    <scope>NUCLEOTIDE SEQUENCE [LARGE SCALE GENOMIC DNA]</scope>
</reference>
<evidence type="ECO:0000313" key="10">
    <source>
        <dbReference type="EMBL" id="GFN84513.1"/>
    </source>
</evidence>
<evidence type="ECO:0000256" key="3">
    <source>
        <dbReference type="ARBA" id="ARBA00022705"/>
    </source>
</evidence>
<feature type="region of interest" description="Disordered" evidence="8">
    <location>
        <begin position="37"/>
        <end position="201"/>
    </location>
</feature>
<keyword evidence="7" id="KW-0539">Nucleus</keyword>
<feature type="compositionally biased region" description="Acidic residues" evidence="8">
    <location>
        <begin position="284"/>
        <end position="293"/>
    </location>
</feature>